<feature type="region of interest" description="Disordered" evidence="1">
    <location>
        <begin position="422"/>
        <end position="447"/>
    </location>
</feature>
<evidence type="ECO:0000313" key="5">
    <source>
        <dbReference type="Proteomes" id="UP001154078"/>
    </source>
</evidence>
<feature type="chain" id="PRO_5040491242" description="TGF-beta propeptide domain-containing protein" evidence="2">
    <location>
        <begin position="21"/>
        <end position="472"/>
    </location>
</feature>
<dbReference type="AlphaFoldDB" id="A0A9P0AWD6"/>
<reference evidence="4" key="1">
    <citation type="submission" date="2021-12" db="EMBL/GenBank/DDBJ databases">
        <authorList>
            <person name="King R."/>
        </authorList>
    </citation>
    <scope>NUCLEOTIDE SEQUENCE</scope>
</reference>
<accession>A0A9P0AWD6</accession>
<feature type="compositionally biased region" description="Basic residues" evidence="1">
    <location>
        <begin position="423"/>
        <end position="435"/>
    </location>
</feature>
<dbReference type="Proteomes" id="UP001154078">
    <property type="component" value="Chromosome 11"/>
</dbReference>
<dbReference type="OrthoDB" id="6287506at2759"/>
<keyword evidence="5" id="KW-1185">Reference proteome</keyword>
<evidence type="ECO:0000256" key="2">
    <source>
        <dbReference type="SAM" id="SignalP"/>
    </source>
</evidence>
<dbReference type="EMBL" id="OV121142">
    <property type="protein sequence ID" value="CAH0549619.1"/>
    <property type="molecule type" value="Genomic_DNA"/>
</dbReference>
<dbReference type="InterPro" id="IPR001111">
    <property type="entry name" value="TGF-b_propeptide"/>
</dbReference>
<name>A0A9P0AWD6_BRAAE</name>
<protein>
    <recommendedName>
        <fullName evidence="3">TGF-beta propeptide domain-containing protein</fullName>
    </recommendedName>
</protein>
<feature type="domain" description="TGF-beta propeptide" evidence="3">
    <location>
        <begin position="160"/>
        <end position="308"/>
    </location>
</feature>
<feature type="compositionally biased region" description="Basic and acidic residues" evidence="1">
    <location>
        <begin position="437"/>
        <end position="447"/>
    </location>
</feature>
<organism evidence="4 5">
    <name type="scientific">Brassicogethes aeneus</name>
    <name type="common">Rape pollen beetle</name>
    <name type="synonym">Meligethes aeneus</name>
    <dbReference type="NCBI Taxonomy" id="1431903"/>
    <lineage>
        <taxon>Eukaryota</taxon>
        <taxon>Metazoa</taxon>
        <taxon>Ecdysozoa</taxon>
        <taxon>Arthropoda</taxon>
        <taxon>Hexapoda</taxon>
        <taxon>Insecta</taxon>
        <taxon>Pterygota</taxon>
        <taxon>Neoptera</taxon>
        <taxon>Endopterygota</taxon>
        <taxon>Coleoptera</taxon>
        <taxon>Polyphaga</taxon>
        <taxon>Cucujiformia</taxon>
        <taxon>Nitidulidae</taxon>
        <taxon>Meligethinae</taxon>
        <taxon>Brassicogethes</taxon>
    </lineage>
</organism>
<keyword evidence="2" id="KW-0732">Signal</keyword>
<dbReference type="Pfam" id="PF00688">
    <property type="entry name" value="TGFb_propeptide"/>
    <property type="match status" value="1"/>
</dbReference>
<evidence type="ECO:0000259" key="3">
    <source>
        <dbReference type="Pfam" id="PF00688"/>
    </source>
</evidence>
<gene>
    <name evidence="4" type="ORF">MELIAE_LOCUS2711</name>
</gene>
<evidence type="ECO:0000256" key="1">
    <source>
        <dbReference type="SAM" id="MobiDB-lite"/>
    </source>
</evidence>
<evidence type="ECO:0000313" key="4">
    <source>
        <dbReference type="EMBL" id="CAH0549619.1"/>
    </source>
</evidence>
<proteinExistence type="predicted"/>
<feature type="signal peptide" evidence="2">
    <location>
        <begin position="1"/>
        <end position="20"/>
    </location>
</feature>
<sequence length="472" mass="54638">MELFGIIITIFSILITFSKSAPLNKTDLDDFVKFFYEKKIKSKIESDLREFLTQNNDDIYENMQGDQPATDQRNTQDILTKNNSFDDDAIRKYIRNSHRERDGDLRVKENWIKQLKLRILNNIGRGNSTNLMQNEDTNIPVNESQYDPGYNNNMTAVDEDNITEKIRSFYPSCDVPQNTDQDIWKDDNLMNLYFNFDYSNYEQNSKIATATLRLYRIPFENSTKLTLKNDCDNSSSTEDEKLRVSIYWYTKSLKKRRVKRRLSDSKVISDSALWVELDVKPATKAWGKGKNLGLGVLVEDQDGTNLKAEKYFKGPECTVGMPTPKPIPTIIVDAFRKNGANSNQLFNVSRNVSNPAFSSDLQLLPTIDICTLGFPENQSMPFSQIANLRINACDLKKFQEQSEKLAEKEKLERLVSLTLPSNRHIRHQRQHHLQNKPHAENTETNFDPRSRVINSRVIMTNEEVFNLTKLQM</sequence>